<protein>
    <submittedName>
        <fullName evidence="2">Cell wall-binding repeat-containing protein</fullName>
    </submittedName>
</protein>
<feature type="domain" description="DUF6973" evidence="1">
    <location>
        <begin position="306"/>
        <end position="381"/>
    </location>
</feature>
<sequence length="411" mass="43428">MLPAGKTVYLSGGTITATVAQAIEALGYTTVRYSGANAQETSLAIARDGVVNPQHVAVVTANNWKEALTAASAVASADGAVILSNDASLPTSAETWLNGLPSTVSRTVVGKGAANAYASTFGDVAGRDDIETSAMVGDKYMPNPARVALTTTSSYSDAISAGAYAATVEMPLLLNSPTVFDQGGSWFSEEHSATTRNVTVIGGTTAISNTVAGAARTAATEKFISGEIVPPGEGPATPADIQHMAIEPDWNGLPAVQPFSYGGGMNDAEGEYCKWPSRWRICAIAYDKSVLAKNLALREVATTGFWPGSRTNGGKADAYRHCTWNALMAYRMGAKTAKGFGDRHEKGPKPQGMSDALAERHHRMDYHNNSWGRFFGQYGKDVGMSQSEAESILPGWCLQTVSDGTLNYLWY</sequence>
<comment type="caution">
    <text evidence="2">The sequence shown here is derived from an EMBL/GenBank/DDBJ whole genome shotgun (WGS) entry which is preliminary data.</text>
</comment>
<evidence type="ECO:0000313" key="2">
    <source>
        <dbReference type="EMBL" id="MCM2394315.1"/>
    </source>
</evidence>
<keyword evidence="3" id="KW-1185">Reference proteome</keyword>
<dbReference type="Pfam" id="PF22322">
    <property type="entry name" value="DUF6973"/>
    <property type="match status" value="1"/>
</dbReference>
<evidence type="ECO:0000313" key="3">
    <source>
        <dbReference type="Proteomes" id="UP001431429"/>
    </source>
</evidence>
<dbReference type="InterPro" id="IPR054246">
    <property type="entry name" value="DUF6973"/>
</dbReference>
<reference evidence="2" key="1">
    <citation type="submission" date="2022-06" db="EMBL/GenBank/DDBJ databases">
        <title>Genome public.</title>
        <authorList>
            <person name="Sun Q."/>
        </authorList>
    </citation>
    <scope>NUCLEOTIDE SEQUENCE</scope>
    <source>
        <strain evidence="2">CWNU-1</strain>
    </source>
</reference>
<proteinExistence type="predicted"/>
<evidence type="ECO:0000259" key="1">
    <source>
        <dbReference type="Pfam" id="PF22322"/>
    </source>
</evidence>
<dbReference type="EMBL" id="JAMQAW010000105">
    <property type="protein sequence ID" value="MCM2394315.1"/>
    <property type="molecule type" value="Genomic_DNA"/>
</dbReference>
<accession>A0ABT0V348</accession>
<dbReference type="InterPro" id="IPR007253">
    <property type="entry name" value="Cell_wall-bd_2"/>
</dbReference>
<organism evidence="2 3">
    <name type="scientific">Streptomyces albipurpureus</name>
    <dbReference type="NCBI Taxonomy" id="2897419"/>
    <lineage>
        <taxon>Bacteria</taxon>
        <taxon>Bacillati</taxon>
        <taxon>Actinomycetota</taxon>
        <taxon>Actinomycetes</taxon>
        <taxon>Kitasatosporales</taxon>
        <taxon>Streptomycetaceae</taxon>
        <taxon>Streptomyces</taxon>
    </lineage>
</organism>
<name>A0ABT0V348_9ACTN</name>
<dbReference type="Proteomes" id="UP001431429">
    <property type="component" value="Unassembled WGS sequence"/>
</dbReference>
<dbReference type="Pfam" id="PF04122">
    <property type="entry name" value="CW_binding_2"/>
    <property type="match status" value="2"/>
</dbReference>
<gene>
    <name evidence="2" type="ORF">NBG84_39640</name>
</gene>